<dbReference type="EMBL" id="CP095072">
    <property type="protein sequence ID" value="UOQ46683.1"/>
    <property type="molecule type" value="Genomic_DNA"/>
</dbReference>
<keyword evidence="2" id="KW-0238">DNA-binding</keyword>
<evidence type="ECO:0000313" key="5">
    <source>
        <dbReference type="EMBL" id="UOQ46683.1"/>
    </source>
</evidence>
<dbReference type="RefSeq" id="WP_244715049.1">
    <property type="nucleotide sequence ID" value="NZ_CP095072.1"/>
</dbReference>
<protein>
    <submittedName>
        <fullName evidence="5">ArsR family transcriptional regulator</fullName>
    </submittedName>
</protein>
<dbReference type="PROSITE" id="PS50987">
    <property type="entry name" value="HTH_ARSR_2"/>
    <property type="match status" value="1"/>
</dbReference>
<evidence type="ECO:0000259" key="4">
    <source>
        <dbReference type="PROSITE" id="PS50987"/>
    </source>
</evidence>
<dbReference type="InterPro" id="IPR051081">
    <property type="entry name" value="HTH_MetalResp_TranReg"/>
</dbReference>
<dbReference type="Proteomes" id="UP000831782">
    <property type="component" value="Chromosome"/>
</dbReference>
<name>A0ABY4ES24_9BACI</name>
<dbReference type="SUPFAM" id="SSF46785">
    <property type="entry name" value="Winged helix' DNA-binding domain"/>
    <property type="match status" value="1"/>
</dbReference>
<keyword evidence="6" id="KW-1185">Reference proteome</keyword>
<sequence>MQLEIDQSSLPVYEALASQVRLEIIQLLSKNKMNIKDLSSALGISSPIVTKHIEKLERAGIIRTEKIPGKSGLQRISILKVDHIEINFPKKIYHSFATYETAIPVGHYTDYHVVPTCGLATTKDFIGPVDQTKFFMDPQRMDARILWFTQGFLEYKTPNYLNEEDQLQQMDISFEISSEFPFSNEVWPSDITFTLNDMELGTWQSPGDFADTRGKYNPDWWPHNLNQYGLLKTIRITSHGTYMDGEPMSDITIHDLDTSSEGWKFRVEVKEDAENIGGVTLFGREFGNHDQDINFKLYYI</sequence>
<dbReference type="Gene3D" id="1.10.10.10">
    <property type="entry name" value="Winged helix-like DNA-binding domain superfamily/Winged helix DNA-binding domain"/>
    <property type="match status" value="1"/>
</dbReference>
<dbReference type="InterPro" id="IPR036390">
    <property type="entry name" value="WH_DNA-bd_sf"/>
</dbReference>
<evidence type="ECO:0000256" key="1">
    <source>
        <dbReference type="ARBA" id="ARBA00023015"/>
    </source>
</evidence>
<proteinExistence type="predicted"/>
<keyword evidence="3" id="KW-0804">Transcription</keyword>
<dbReference type="PANTHER" id="PTHR33154:SF33">
    <property type="entry name" value="TRANSCRIPTIONAL REPRESSOR SDPR"/>
    <property type="match status" value="1"/>
</dbReference>
<dbReference type="InterPro" id="IPR011991">
    <property type="entry name" value="ArsR-like_HTH"/>
</dbReference>
<dbReference type="PANTHER" id="PTHR33154">
    <property type="entry name" value="TRANSCRIPTIONAL REGULATOR, ARSR FAMILY"/>
    <property type="match status" value="1"/>
</dbReference>
<accession>A0ABY4ES24</accession>
<evidence type="ECO:0000256" key="2">
    <source>
        <dbReference type="ARBA" id="ARBA00023125"/>
    </source>
</evidence>
<evidence type="ECO:0000256" key="3">
    <source>
        <dbReference type="ARBA" id="ARBA00023163"/>
    </source>
</evidence>
<feature type="domain" description="HTH arsR-type" evidence="4">
    <location>
        <begin position="1"/>
        <end position="99"/>
    </location>
</feature>
<organism evidence="5 6">
    <name type="scientific">Gracilibacillus caseinilyticus</name>
    <dbReference type="NCBI Taxonomy" id="2932256"/>
    <lineage>
        <taxon>Bacteria</taxon>
        <taxon>Bacillati</taxon>
        <taxon>Bacillota</taxon>
        <taxon>Bacilli</taxon>
        <taxon>Bacillales</taxon>
        <taxon>Bacillaceae</taxon>
        <taxon>Gracilibacillus</taxon>
    </lineage>
</organism>
<dbReference type="SMART" id="SM00418">
    <property type="entry name" value="HTH_ARSR"/>
    <property type="match status" value="1"/>
</dbReference>
<reference evidence="5 6" key="1">
    <citation type="submission" date="2022-04" db="EMBL/GenBank/DDBJ databases">
        <title>Gracilibacillus sp. isolated from saltern.</title>
        <authorList>
            <person name="Won M."/>
            <person name="Lee C.-M."/>
            <person name="Woen H.-Y."/>
            <person name="Kwon S.-W."/>
        </authorList>
    </citation>
    <scope>NUCLEOTIDE SEQUENCE [LARGE SCALE GENOMIC DNA]</scope>
    <source>
        <strain evidence="5 6">SSWR10-1</strain>
    </source>
</reference>
<dbReference type="InterPro" id="IPR036388">
    <property type="entry name" value="WH-like_DNA-bd_sf"/>
</dbReference>
<evidence type="ECO:0000313" key="6">
    <source>
        <dbReference type="Proteomes" id="UP000831782"/>
    </source>
</evidence>
<dbReference type="CDD" id="cd00090">
    <property type="entry name" value="HTH_ARSR"/>
    <property type="match status" value="1"/>
</dbReference>
<dbReference type="InterPro" id="IPR016943">
    <property type="entry name" value="UCP030050_HTH"/>
</dbReference>
<dbReference type="InterPro" id="IPR001845">
    <property type="entry name" value="HTH_ArsR_DNA-bd_dom"/>
</dbReference>
<gene>
    <name evidence="5" type="ORF">MUN88_11265</name>
</gene>
<dbReference type="Pfam" id="PF01022">
    <property type="entry name" value="HTH_5"/>
    <property type="match status" value="1"/>
</dbReference>
<dbReference type="PIRSF" id="PIRSF030050">
    <property type="entry name" value="UCP030050_HTH"/>
    <property type="match status" value="1"/>
</dbReference>
<keyword evidence="1" id="KW-0805">Transcription regulation</keyword>